<sequence>MRPFALFFLSWEQKYNNRTQQLVVLKKLYTFVEKILKMSLSKMFSRHRFIVERLRIKPCTSEELENAWERSIENTEG</sequence>
<evidence type="ECO:0000313" key="2">
    <source>
        <dbReference type="Proteomes" id="UP000005391"/>
    </source>
</evidence>
<dbReference type="EMBL" id="AEOH01000040">
    <property type="protein sequence ID" value="EFS97162.1"/>
    <property type="molecule type" value="Genomic_DNA"/>
</dbReference>
<proteinExistence type="predicted"/>
<organism evidence="1 2">
    <name type="scientific">Capnocytophaga ochracea F0287</name>
    <dbReference type="NCBI Taxonomy" id="873517"/>
    <lineage>
        <taxon>Bacteria</taxon>
        <taxon>Pseudomonadati</taxon>
        <taxon>Bacteroidota</taxon>
        <taxon>Flavobacteriia</taxon>
        <taxon>Flavobacteriales</taxon>
        <taxon>Flavobacteriaceae</taxon>
        <taxon>Capnocytophaga</taxon>
    </lineage>
</organism>
<dbReference type="AlphaFoldDB" id="E4MSY2"/>
<reference evidence="1 2" key="1">
    <citation type="submission" date="2010-10" db="EMBL/GenBank/DDBJ databases">
        <authorList>
            <person name="Muzny D."/>
            <person name="Qin X."/>
            <person name="Deng J."/>
            <person name="Jiang H."/>
            <person name="Liu Y."/>
            <person name="Qu J."/>
            <person name="Song X.-Z."/>
            <person name="Zhang L."/>
            <person name="Thornton R."/>
            <person name="Coyle M."/>
            <person name="Francisco L."/>
            <person name="Jackson L."/>
            <person name="Javaid M."/>
            <person name="Korchina V."/>
            <person name="Kovar C."/>
            <person name="Mata R."/>
            <person name="Mathew T."/>
            <person name="Ngo R."/>
            <person name="Nguyen L."/>
            <person name="Nguyen N."/>
            <person name="Okwuonu G."/>
            <person name="Ongeri F."/>
            <person name="Pham C."/>
            <person name="Simmons D."/>
            <person name="Wilczek-Boney K."/>
            <person name="Hale W."/>
            <person name="Jakkamsetti A."/>
            <person name="Pham P."/>
            <person name="Ruth R."/>
            <person name="San Lucas F."/>
            <person name="Warren J."/>
            <person name="Zhang J."/>
            <person name="Zhao Z."/>
            <person name="Zhou C."/>
            <person name="Zhu D."/>
            <person name="Lee S."/>
            <person name="Bess C."/>
            <person name="Blankenburg K."/>
            <person name="Forbes L."/>
            <person name="Fu Q."/>
            <person name="Gubbala S."/>
            <person name="Hirani K."/>
            <person name="Jayaseelan J.C."/>
            <person name="Lara F."/>
            <person name="Munidasa M."/>
            <person name="Palculict T."/>
            <person name="Patil S."/>
            <person name="Pu L.-L."/>
            <person name="Saada N."/>
            <person name="Tang L."/>
            <person name="Weissenberger G."/>
            <person name="Zhu Y."/>
            <person name="Hemphill L."/>
            <person name="Shang Y."/>
            <person name="Youmans B."/>
            <person name="Ayvaz T."/>
            <person name="Ross M."/>
            <person name="Santibanez J."/>
            <person name="Aqrawi P."/>
            <person name="Gross S."/>
            <person name="Joshi V."/>
            <person name="Fowler G."/>
            <person name="Nazareth L."/>
            <person name="Reid J."/>
            <person name="Worley K."/>
            <person name="Petrosino J."/>
            <person name="Highlander S."/>
            <person name="Gibbs R."/>
        </authorList>
    </citation>
    <scope>NUCLEOTIDE SEQUENCE [LARGE SCALE GENOMIC DNA]</scope>
    <source>
        <strain evidence="1 2">F0287</strain>
    </source>
</reference>
<gene>
    <name evidence="1" type="ORF">HMPREF1977_1492</name>
</gene>
<evidence type="ECO:0000313" key="1">
    <source>
        <dbReference type="EMBL" id="EFS97162.1"/>
    </source>
</evidence>
<name>E4MSY2_CAPOC</name>
<dbReference type="Proteomes" id="UP000005391">
    <property type="component" value="Unassembled WGS sequence"/>
</dbReference>
<accession>E4MSY2</accession>
<protein>
    <submittedName>
        <fullName evidence="1">Uncharacterized protein</fullName>
    </submittedName>
</protein>
<comment type="caution">
    <text evidence="1">The sequence shown here is derived from an EMBL/GenBank/DDBJ whole genome shotgun (WGS) entry which is preliminary data.</text>
</comment>
<dbReference type="HOGENOM" id="CLU_2631670_0_0_10"/>